<dbReference type="PANTHER" id="PTHR43876">
    <property type="entry name" value="UBIQUINONE BIOSYNTHESIS MONOOXYGENASE COQ6, MITOCHONDRIAL"/>
    <property type="match status" value="1"/>
</dbReference>
<protein>
    <submittedName>
        <fullName evidence="9">2-octaprenyl-6-methoxyphenyl hydroxylase</fullName>
    </submittedName>
</protein>
<dbReference type="Proteomes" id="UP000030341">
    <property type="component" value="Chromosome 1"/>
</dbReference>
<organism evidence="9 10">
    <name type="scientific">Pseudoalteromonas piratica</name>
    <dbReference type="NCBI Taxonomy" id="1348114"/>
    <lineage>
        <taxon>Bacteria</taxon>
        <taxon>Pseudomonadati</taxon>
        <taxon>Pseudomonadota</taxon>
        <taxon>Gammaproteobacteria</taxon>
        <taxon>Alteromonadales</taxon>
        <taxon>Pseudoalteromonadaceae</taxon>
        <taxon>Pseudoalteromonas</taxon>
    </lineage>
</organism>
<dbReference type="GO" id="GO:0006744">
    <property type="term" value="P:ubiquinone biosynthetic process"/>
    <property type="evidence" value="ECO:0007669"/>
    <property type="project" value="UniProtKB-UniPathway"/>
</dbReference>
<dbReference type="PRINTS" id="PR00420">
    <property type="entry name" value="RNGMNOXGNASE"/>
</dbReference>
<gene>
    <name evidence="9" type="ORF">OM33_13135</name>
</gene>
<comment type="pathway">
    <text evidence="2">Cofactor biosynthesis; ubiquinone biosynthesis.</text>
</comment>
<evidence type="ECO:0000256" key="4">
    <source>
        <dbReference type="ARBA" id="ARBA00022630"/>
    </source>
</evidence>
<name>A0A0A7EH67_9GAMM</name>
<dbReference type="KEGG" id="pseo:OM33_13135"/>
<dbReference type="HOGENOM" id="CLU_009665_8_1_6"/>
<accession>A0A0A7EH67</accession>
<dbReference type="OrthoDB" id="9769565at2"/>
<dbReference type="GO" id="GO:0071949">
    <property type="term" value="F:FAD binding"/>
    <property type="evidence" value="ECO:0007669"/>
    <property type="project" value="InterPro"/>
</dbReference>
<dbReference type="PANTHER" id="PTHR43876:SF8">
    <property type="entry name" value="2-OCTAPRENYL-6-METHOXYPHENOL HYDROXYLASE"/>
    <property type="match status" value="1"/>
</dbReference>
<keyword evidence="7" id="KW-0503">Monooxygenase</keyword>
<keyword evidence="4" id="KW-0285">Flavoprotein</keyword>
<keyword evidence="6" id="KW-0560">Oxidoreductase</keyword>
<dbReference type="EMBL" id="CP009888">
    <property type="protein sequence ID" value="AIY65964.1"/>
    <property type="molecule type" value="Genomic_DNA"/>
</dbReference>
<dbReference type="InterPro" id="IPR018168">
    <property type="entry name" value="Ubi_Hdrlase_CS"/>
</dbReference>
<evidence type="ECO:0000313" key="9">
    <source>
        <dbReference type="EMBL" id="AIY65964.1"/>
    </source>
</evidence>
<sequence length="390" mass="42748">MFDIVIVGGGLTGACAALAIKQRNAALNVAVIEAFAATDESQPSFDDRSIALASESFKYLSSLGLLDANNDFTAAIKEVLVSDRGHFGKTYIHSDEYSETALGYVVEVRPWGQQLHKKMATAGITLFCPDKVSTYQQQVDSVHVTLESGEQLSAKLMLVADGAHSKSLAPLHIHTHTDDYDQVALIANIEVAKGHNNKAFERFTETGPMALLPMTKNRYSLVWCVKPEQQETLLGLPETDFVAQLQASFGYRAGIFTKVGIRAAYPLKVGRPERLMHHRVAILGNAAHLVHPIAGQGFNLGLRDVILLEKLITEATTKHRDIGDVIVLNRYQVERNQDVDTVLWLTDALVRGFSNDNRAFALTRSIVLTAMAKCKRLKAPLAKQLMGNVG</sequence>
<dbReference type="Gene3D" id="3.50.50.60">
    <property type="entry name" value="FAD/NAD(P)-binding domain"/>
    <property type="match status" value="2"/>
</dbReference>
<dbReference type="UniPathway" id="UPA00232"/>
<comment type="cofactor">
    <cofactor evidence="1">
        <name>FAD</name>
        <dbReference type="ChEBI" id="CHEBI:57692"/>
    </cofactor>
</comment>
<dbReference type="NCBIfam" id="TIGR01984">
    <property type="entry name" value="UbiH"/>
    <property type="match status" value="1"/>
</dbReference>
<evidence type="ECO:0000256" key="2">
    <source>
        <dbReference type="ARBA" id="ARBA00004749"/>
    </source>
</evidence>
<keyword evidence="10" id="KW-1185">Reference proteome</keyword>
<dbReference type="SUPFAM" id="SSF51905">
    <property type="entry name" value="FAD/NAD(P)-binding domain"/>
    <property type="match status" value="1"/>
</dbReference>
<reference evidence="9 10" key="1">
    <citation type="submission" date="2014-11" db="EMBL/GenBank/DDBJ databases">
        <title>Complete Genome Sequence of Pseudoalteromonas sp. Strain OCN003 Isolated from Kaneohe Bay, Oahu, Hawaii.</title>
        <authorList>
            <person name="Beurmann S."/>
            <person name="Videau P."/>
            <person name="Ushijima B."/>
            <person name="Smith A.M."/>
            <person name="Aeby G.S."/>
            <person name="Callahan S.M."/>
            <person name="Belcaid M."/>
        </authorList>
    </citation>
    <scope>NUCLEOTIDE SEQUENCE [LARGE SCALE GENOMIC DNA]</scope>
    <source>
        <strain evidence="9 10">OCN003</strain>
    </source>
</reference>
<evidence type="ECO:0000256" key="7">
    <source>
        <dbReference type="ARBA" id="ARBA00023033"/>
    </source>
</evidence>
<dbReference type="InterPro" id="IPR036188">
    <property type="entry name" value="FAD/NAD-bd_sf"/>
</dbReference>
<evidence type="ECO:0000256" key="1">
    <source>
        <dbReference type="ARBA" id="ARBA00001974"/>
    </source>
</evidence>
<evidence type="ECO:0000256" key="6">
    <source>
        <dbReference type="ARBA" id="ARBA00023002"/>
    </source>
</evidence>
<dbReference type="InterPro" id="IPR011295">
    <property type="entry name" value="UbiH"/>
</dbReference>
<dbReference type="NCBIfam" id="NF004356">
    <property type="entry name" value="PRK05732.1"/>
    <property type="match status" value="1"/>
</dbReference>
<dbReference type="Pfam" id="PF01494">
    <property type="entry name" value="FAD_binding_3"/>
    <property type="match status" value="1"/>
</dbReference>
<dbReference type="NCBIfam" id="TIGR01988">
    <property type="entry name" value="Ubi-OHases"/>
    <property type="match status" value="1"/>
</dbReference>
<dbReference type="AlphaFoldDB" id="A0A0A7EH67"/>
<keyword evidence="5" id="KW-0274">FAD</keyword>
<evidence type="ECO:0000259" key="8">
    <source>
        <dbReference type="Pfam" id="PF01494"/>
    </source>
</evidence>
<dbReference type="PROSITE" id="PS01304">
    <property type="entry name" value="UBIH"/>
    <property type="match status" value="1"/>
</dbReference>
<feature type="domain" description="FAD-binding" evidence="8">
    <location>
        <begin position="3"/>
        <end position="337"/>
    </location>
</feature>
<dbReference type="STRING" id="1348114.OM33_13135"/>
<dbReference type="GO" id="GO:0008681">
    <property type="term" value="F:2-octaprenyl-6-methoxyphenol hydroxylase activity"/>
    <property type="evidence" value="ECO:0007669"/>
    <property type="project" value="InterPro"/>
</dbReference>
<evidence type="ECO:0000313" key="10">
    <source>
        <dbReference type="Proteomes" id="UP000030341"/>
    </source>
</evidence>
<dbReference type="InterPro" id="IPR051205">
    <property type="entry name" value="UbiH/COQ6_monooxygenase"/>
</dbReference>
<dbReference type="eggNOG" id="COG0654">
    <property type="taxonomic scope" value="Bacteria"/>
</dbReference>
<comment type="similarity">
    <text evidence="3">Belongs to the UbiH/COQ6 family.</text>
</comment>
<proteinExistence type="inferred from homology"/>
<evidence type="ECO:0000256" key="5">
    <source>
        <dbReference type="ARBA" id="ARBA00022827"/>
    </source>
</evidence>
<dbReference type="InterPro" id="IPR010971">
    <property type="entry name" value="UbiH/COQ6"/>
</dbReference>
<dbReference type="InterPro" id="IPR002938">
    <property type="entry name" value="FAD-bd"/>
</dbReference>
<evidence type="ECO:0000256" key="3">
    <source>
        <dbReference type="ARBA" id="ARBA00005349"/>
    </source>
</evidence>